<evidence type="ECO:0000313" key="4">
    <source>
        <dbReference type="EMBL" id="CDR28856.1"/>
    </source>
</evidence>
<dbReference type="SUPFAM" id="SSF56214">
    <property type="entry name" value="4'-phosphopantetheinyl transferase"/>
    <property type="match status" value="2"/>
</dbReference>
<dbReference type="AlphaFoldDB" id="A0A077VK87"/>
<evidence type="ECO:0000259" key="3">
    <source>
        <dbReference type="Pfam" id="PF01648"/>
    </source>
</evidence>
<dbReference type="PANTHER" id="PTHR12215">
    <property type="entry name" value="PHOSPHOPANTETHEINE TRANSFERASE"/>
    <property type="match status" value="1"/>
</dbReference>
<keyword evidence="2 4" id="KW-0808">Transferase</keyword>
<evidence type="ECO:0000313" key="5">
    <source>
        <dbReference type="Proteomes" id="UP000044616"/>
    </source>
</evidence>
<reference evidence="4 5" key="1">
    <citation type="submission" date="2014-05" db="EMBL/GenBank/DDBJ databases">
        <authorList>
            <person name="Aslett A.Martin."/>
            <person name="De Silva Nishadi"/>
        </authorList>
    </citation>
    <scope>NUCLEOTIDE SEQUENCE [LARGE SCALE GENOMIC DNA]</scope>
</reference>
<dbReference type="GO" id="GO:0005829">
    <property type="term" value="C:cytosol"/>
    <property type="evidence" value="ECO:0007669"/>
    <property type="project" value="TreeGrafter"/>
</dbReference>
<dbReference type="InterPro" id="IPR050559">
    <property type="entry name" value="P-Pant_transferase_sf"/>
</dbReference>
<sequence length="229" mass="27391">MNLGQCEYPYRKLFRPHVLVVYTHLSYLPKMSYDKLSIHFTAFEKERLKLYKDEHAKYEYAYSHFLLREIIKNEFYRSYDTLTFNFSEHDKPFSNDMNFNLSHSHGYLAFIFSRKLDVGIDVQQHVYLSDNNLSSIAETLFSEMDYKFIETSSNKLVAFYKIWTQKESYGKAIGKGLLYPTRNVYVDSIQNKVIDLIHHHPLEWRCETVHIHKEATVSYSYQITRKESM</sequence>
<dbReference type="GO" id="GO:0019878">
    <property type="term" value="P:lysine biosynthetic process via aminoadipic acid"/>
    <property type="evidence" value="ECO:0007669"/>
    <property type="project" value="TreeGrafter"/>
</dbReference>
<proteinExistence type="inferred from homology"/>
<dbReference type="Pfam" id="PF01648">
    <property type="entry name" value="ACPS"/>
    <property type="match status" value="1"/>
</dbReference>
<dbReference type="RefSeq" id="WP_047531468.1">
    <property type="nucleotide sequence ID" value="NZ_CCEH01000018.1"/>
</dbReference>
<evidence type="ECO:0000256" key="1">
    <source>
        <dbReference type="ARBA" id="ARBA00010990"/>
    </source>
</evidence>
<dbReference type="Proteomes" id="UP000044616">
    <property type="component" value="Unassembled WGS sequence"/>
</dbReference>
<name>A0A077VK87_9STAP</name>
<dbReference type="EMBL" id="CCEH01000018">
    <property type="protein sequence ID" value="CDR28856.1"/>
    <property type="molecule type" value="Genomic_DNA"/>
</dbReference>
<gene>
    <name evidence="4" type="ORF">ERS140147_02010</name>
</gene>
<dbReference type="InterPro" id="IPR008278">
    <property type="entry name" value="4-PPantetheinyl_Trfase_dom"/>
</dbReference>
<dbReference type="GO" id="GO:0008897">
    <property type="term" value="F:holo-[acyl-carrier-protein] synthase activity"/>
    <property type="evidence" value="ECO:0007669"/>
    <property type="project" value="InterPro"/>
</dbReference>
<evidence type="ECO:0000256" key="2">
    <source>
        <dbReference type="ARBA" id="ARBA00022679"/>
    </source>
</evidence>
<feature type="domain" description="4'-phosphopantetheinyl transferase" evidence="3">
    <location>
        <begin position="118"/>
        <end position="214"/>
    </location>
</feature>
<organism evidence="4 5">
    <name type="scientific">Staphylococcus schweitzeri</name>
    <dbReference type="NCBI Taxonomy" id="1654388"/>
    <lineage>
        <taxon>Bacteria</taxon>
        <taxon>Bacillati</taxon>
        <taxon>Bacillota</taxon>
        <taxon>Bacilli</taxon>
        <taxon>Bacillales</taxon>
        <taxon>Staphylococcaceae</taxon>
        <taxon>Staphylococcus</taxon>
    </lineage>
</organism>
<protein>
    <submittedName>
        <fullName evidence="4">4'-phosphopantetheinyl transferase</fullName>
    </submittedName>
</protein>
<comment type="similarity">
    <text evidence="1">Belongs to the P-Pant transferase superfamily. Gsp/Sfp/HetI/AcpT family.</text>
</comment>
<dbReference type="GO" id="GO:0000287">
    <property type="term" value="F:magnesium ion binding"/>
    <property type="evidence" value="ECO:0007669"/>
    <property type="project" value="InterPro"/>
</dbReference>
<dbReference type="PANTHER" id="PTHR12215:SF10">
    <property type="entry name" value="L-AMINOADIPATE-SEMIALDEHYDE DEHYDROGENASE-PHOSPHOPANTETHEINYL TRANSFERASE"/>
    <property type="match status" value="1"/>
</dbReference>
<dbReference type="InterPro" id="IPR037143">
    <property type="entry name" value="4-PPantetheinyl_Trfase_dom_sf"/>
</dbReference>
<dbReference type="Gene3D" id="3.90.470.20">
    <property type="entry name" value="4'-phosphopantetheinyl transferase domain"/>
    <property type="match status" value="2"/>
</dbReference>
<accession>A0A077VK87</accession>